<keyword evidence="8" id="KW-0150">Chloroplast</keyword>
<dbReference type="Pfam" id="PF02405">
    <property type="entry name" value="MlaE"/>
    <property type="match status" value="1"/>
</dbReference>
<evidence type="ECO:0000256" key="2">
    <source>
        <dbReference type="ARBA" id="ARBA00007556"/>
    </source>
</evidence>
<evidence type="ECO:0000256" key="1">
    <source>
        <dbReference type="ARBA" id="ARBA00004141"/>
    </source>
</evidence>
<dbReference type="AlphaFoldDB" id="A0A345U9Y5"/>
<comment type="subcellular location">
    <subcellularLocation>
        <location evidence="1">Membrane</location>
        <topology evidence="1">Multi-pass membrane protein</topology>
    </subcellularLocation>
</comment>
<evidence type="ECO:0000256" key="7">
    <source>
        <dbReference type="RuleBase" id="RU362044"/>
    </source>
</evidence>
<dbReference type="InterPro" id="IPR003453">
    <property type="entry name" value="ABC_MlaE_roteobac"/>
</dbReference>
<comment type="similarity">
    <text evidence="2 7">Belongs to the MlaE permease family.</text>
</comment>
<evidence type="ECO:0000256" key="4">
    <source>
        <dbReference type="ARBA" id="ARBA00022692"/>
    </source>
</evidence>
<evidence type="ECO:0000313" key="8">
    <source>
        <dbReference type="EMBL" id="AXI97271.1"/>
    </source>
</evidence>
<feature type="transmembrane region" description="Helical" evidence="7">
    <location>
        <begin position="225"/>
        <end position="249"/>
    </location>
</feature>
<feature type="transmembrane region" description="Helical" evidence="7">
    <location>
        <begin position="193"/>
        <end position="213"/>
    </location>
</feature>
<feature type="transmembrane region" description="Helical" evidence="7">
    <location>
        <begin position="71"/>
        <end position="88"/>
    </location>
</feature>
<sequence length="259" mass="28959">MDLNYFKYLKKLVLNCKLYIEMKVRLLIFNIYWYNTIEQIKIVGPDSLSIIIITAFFVGMVFTLQIVKEFLYINAISLVGSILTIAFIRELSPVLTSVIIVGRIASCFTAELATMSVTEQLDALYLLETSPISYLVIPRVLSSILILPFLNIFSFITSLFSSSFICFTIYNIHPEIFFTSSFSSLYIIDIIKSLFKTLIFGFLISVISCIWGMNANGGAKGVGQSTTSSVVSSLLAVFIADFILSYIMFSKVGSSIKTL</sequence>
<dbReference type="InterPro" id="IPR030802">
    <property type="entry name" value="Permease_MalE"/>
</dbReference>
<dbReference type="PANTHER" id="PTHR30188:SF4">
    <property type="entry name" value="PROTEIN TRIGALACTOSYLDIACYLGLYCEROL 1, CHLOROPLASTIC"/>
    <property type="match status" value="1"/>
</dbReference>
<keyword evidence="8" id="KW-0934">Plastid</keyword>
<dbReference type="RefSeq" id="YP_009511394.1">
    <property type="nucleotide sequence ID" value="NC_039144.1"/>
</dbReference>
<feature type="transmembrane region" description="Helical" evidence="7">
    <location>
        <begin position="47"/>
        <end position="64"/>
    </location>
</feature>
<gene>
    <name evidence="8" type="primary">ycf63</name>
</gene>
<dbReference type="PANTHER" id="PTHR30188">
    <property type="entry name" value="ABC TRANSPORTER PERMEASE PROTEIN-RELATED"/>
    <property type="match status" value="1"/>
</dbReference>
<evidence type="ECO:0008006" key="9">
    <source>
        <dbReference type="Google" id="ProtNLM"/>
    </source>
</evidence>
<feature type="transmembrane region" description="Helical" evidence="7">
    <location>
        <begin position="152"/>
        <end position="172"/>
    </location>
</feature>
<protein>
    <recommendedName>
        <fullName evidence="9">ABC transporter permease</fullName>
    </recommendedName>
</protein>
<keyword evidence="5 7" id="KW-1133">Transmembrane helix</keyword>
<dbReference type="GO" id="GO:0005548">
    <property type="term" value="F:phospholipid transporter activity"/>
    <property type="evidence" value="ECO:0007669"/>
    <property type="project" value="TreeGrafter"/>
</dbReference>
<dbReference type="GO" id="GO:0043190">
    <property type="term" value="C:ATP-binding cassette (ABC) transporter complex"/>
    <property type="evidence" value="ECO:0007669"/>
    <property type="project" value="InterPro"/>
</dbReference>
<name>A0A345U9Y5_9FLOR</name>
<evidence type="ECO:0000256" key="5">
    <source>
        <dbReference type="ARBA" id="ARBA00022989"/>
    </source>
</evidence>
<evidence type="ECO:0000256" key="6">
    <source>
        <dbReference type="ARBA" id="ARBA00023136"/>
    </source>
</evidence>
<dbReference type="EMBL" id="MH396015">
    <property type="protein sequence ID" value="AXI97271.1"/>
    <property type="molecule type" value="Genomic_DNA"/>
</dbReference>
<keyword evidence="6 7" id="KW-0472">Membrane</keyword>
<geneLocation type="chloroplast" evidence="8"/>
<accession>A0A345U9Y5</accession>
<keyword evidence="3" id="KW-0813">Transport</keyword>
<keyword evidence="4 7" id="KW-0812">Transmembrane</keyword>
<dbReference type="GeneID" id="37624092"/>
<organism evidence="8">
    <name type="scientific">Gracilariopsis mclachlanii</name>
    <dbReference type="NCBI Taxonomy" id="486813"/>
    <lineage>
        <taxon>Eukaryota</taxon>
        <taxon>Rhodophyta</taxon>
        <taxon>Florideophyceae</taxon>
        <taxon>Rhodymeniophycidae</taxon>
        <taxon>Gracilariales</taxon>
        <taxon>Gracilariaceae</taxon>
        <taxon>Gracilariopsis</taxon>
    </lineage>
</organism>
<proteinExistence type="inferred from homology"/>
<evidence type="ECO:0000256" key="3">
    <source>
        <dbReference type="ARBA" id="ARBA00022448"/>
    </source>
</evidence>
<dbReference type="NCBIfam" id="TIGR00056">
    <property type="entry name" value="MlaE family lipid ABC transporter permease subunit"/>
    <property type="match status" value="1"/>
</dbReference>
<reference evidence="8" key="1">
    <citation type="submission" date="2018-05" db="EMBL/GenBank/DDBJ databases">
        <title>Organellar genomes of Gracilariaceae.</title>
        <authorList>
            <person name="Iha C."/>
            <person name="Oliveira M.C."/>
        </authorList>
    </citation>
    <scope>NUCLEOTIDE SEQUENCE</scope>
</reference>